<dbReference type="AlphaFoldDB" id="A0A1W9HUI8"/>
<dbReference type="PANTHER" id="PTHR43821:SF1">
    <property type="entry name" value="NAD(P)H NITROREDUCTASE YDJA-RELATED"/>
    <property type="match status" value="1"/>
</dbReference>
<dbReference type="RefSeq" id="WP_376803610.1">
    <property type="nucleotide sequence ID" value="NZ_DBNB01000009.1"/>
</dbReference>
<evidence type="ECO:0000313" key="11">
    <source>
        <dbReference type="Proteomes" id="UP000192872"/>
    </source>
</evidence>
<comment type="similarity">
    <text evidence="1 7">Belongs to the nitroreductase family.</text>
</comment>
<keyword evidence="3 7" id="KW-0288">FMN</keyword>
<dbReference type="PANTHER" id="PTHR43821">
    <property type="entry name" value="NAD(P)H NITROREDUCTASE YDJA-RELATED"/>
    <property type="match status" value="1"/>
</dbReference>
<sequence length="185" mass="19845">MDALRLLSTRRSVSARNMTEPGPSAQQISDMLAIAARVPDHGKLVPWRFIVFAGEARVRAGMVLVAVHEAKGPVREEDLAFTRSAFERAPVVIAVISTAKAHPKIPVIEQTLSAAAAAMTLCHAAHASGFAANWLTDWFAYDDAAKASLGISAHETVIGFVYVGTAAEPPQERPRPALAEIVTYF</sequence>
<organism evidence="10 11">
    <name type="scientific">Candidatus Raskinella chloraquaticus</name>
    <dbReference type="NCBI Taxonomy" id="1951219"/>
    <lineage>
        <taxon>Bacteria</taxon>
        <taxon>Pseudomonadati</taxon>
        <taxon>Pseudomonadota</taxon>
        <taxon>Alphaproteobacteria</taxon>
        <taxon>Hyphomicrobiales</taxon>
        <taxon>Phreatobacteraceae</taxon>
        <taxon>Candidatus Raskinella</taxon>
    </lineage>
</organism>
<dbReference type="InterPro" id="IPR029479">
    <property type="entry name" value="Nitroreductase"/>
</dbReference>
<evidence type="ECO:0000256" key="4">
    <source>
        <dbReference type="ARBA" id="ARBA00022857"/>
    </source>
</evidence>
<dbReference type="InterPro" id="IPR000415">
    <property type="entry name" value="Nitroreductase-like"/>
</dbReference>
<feature type="binding site" description="in other chain" evidence="8">
    <location>
        <begin position="134"/>
        <end position="136"/>
    </location>
    <ligand>
        <name>FMN</name>
        <dbReference type="ChEBI" id="CHEBI:58210"/>
        <note>ligand shared between dimeric partners</note>
    </ligand>
</feature>
<dbReference type="Proteomes" id="UP000192872">
    <property type="component" value="Unassembled WGS sequence"/>
</dbReference>
<evidence type="ECO:0000256" key="6">
    <source>
        <dbReference type="ARBA" id="ARBA00023027"/>
    </source>
</evidence>
<comment type="caution">
    <text evidence="10">The sequence shown here is derived from an EMBL/GenBank/DDBJ whole genome shotgun (WGS) entry which is preliminary data.</text>
</comment>
<evidence type="ECO:0000256" key="3">
    <source>
        <dbReference type="ARBA" id="ARBA00022643"/>
    </source>
</evidence>
<evidence type="ECO:0000256" key="7">
    <source>
        <dbReference type="PIRNR" id="PIRNR000232"/>
    </source>
</evidence>
<comment type="cofactor">
    <cofactor evidence="8">
        <name>FMN</name>
        <dbReference type="ChEBI" id="CHEBI:58210"/>
    </cofactor>
    <text evidence="8">Binds 1 FMN per subunit.</text>
</comment>
<dbReference type="CDD" id="cd02135">
    <property type="entry name" value="YdjA-like"/>
    <property type="match status" value="1"/>
</dbReference>
<dbReference type="EMBL" id="LWDL01000023">
    <property type="protein sequence ID" value="OQW50914.1"/>
    <property type="molecule type" value="Genomic_DNA"/>
</dbReference>
<dbReference type="EC" id="1.-.-.-" evidence="7"/>
<feature type="binding site" evidence="8">
    <location>
        <position position="37"/>
    </location>
    <ligand>
        <name>FMN</name>
        <dbReference type="ChEBI" id="CHEBI:58210"/>
        <note>ligand shared between dimeric partners</note>
    </ligand>
</feature>
<keyword evidence="6 7" id="KW-0520">NAD</keyword>
<evidence type="ECO:0000256" key="5">
    <source>
        <dbReference type="ARBA" id="ARBA00023002"/>
    </source>
</evidence>
<dbReference type="Pfam" id="PF00881">
    <property type="entry name" value="Nitroreductase"/>
    <property type="match status" value="1"/>
</dbReference>
<evidence type="ECO:0000256" key="1">
    <source>
        <dbReference type="ARBA" id="ARBA00007118"/>
    </source>
</evidence>
<dbReference type="STRING" id="1827387.A4S15_12945"/>
<keyword evidence="4 7" id="KW-0521">NADP</keyword>
<evidence type="ECO:0000256" key="8">
    <source>
        <dbReference type="PIRSR" id="PIRSR000232-1"/>
    </source>
</evidence>
<proteinExistence type="inferred from homology"/>
<feature type="domain" description="Nitroreductase" evidence="9">
    <location>
        <begin position="8"/>
        <end position="164"/>
    </location>
</feature>
<protein>
    <recommendedName>
        <fullName evidence="7">Putative NAD(P)H nitroreductase</fullName>
        <ecNumber evidence="7">1.-.-.-</ecNumber>
    </recommendedName>
</protein>
<feature type="binding site" evidence="8">
    <location>
        <position position="41"/>
    </location>
    <ligand>
        <name>FMN</name>
        <dbReference type="ChEBI" id="CHEBI:58210"/>
        <note>ligand shared between dimeric partners</note>
    </ligand>
</feature>
<dbReference type="InterPro" id="IPR026021">
    <property type="entry name" value="YdjA-like"/>
</dbReference>
<dbReference type="InterPro" id="IPR052530">
    <property type="entry name" value="NAD(P)H_nitroreductase"/>
</dbReference>
<keyword evidence="5 7" id="KW-0560">Oxidoreductase</keyword>
<dbReference type="GO" id="GO:0016491">
    <property type="term" value="F:oxidoreductase activity"/>
    <property type="evidence" value="ECO:0007669"/>
    <property type="project" value="UniProtKB-UniRule"/>
</dbReference>
<gene>
    <name evidence="10" type="ORF">A4S15_12945</name>
</gene>
<evidence type="ECO:0000259" key="9">
    <source>
        <dbReference type="Pfam" id="PF00881"/>
    </source>
</evidence>
<reference evidence="10 11" key="1">
    <citation type="journal article" date="2017" name="Water Res.">
        <title>Comammox in drinking water systems.</title>
        <authorList>
            <person name="Wang Y."/>
            <person name="Ma L."/>
            <person name="Mao Y."/>
            <person name="Jiang X."/>
            <person name="Xia Y."/>
            <person name="Yu K."/>
            <person name="Li B."/>
            <person name="Zhang T."/>
        </authorList>
    </citation>
    <scope>NUCLEOTIDE SEQUENCE [LARGE SCALE GENOMIC DNA]</scope>
    <source>
        <strain evidence="10">SG_bin8</strain>
    </source>
</reference>
<name>A0A1W9HUI8_9HYPH</name>
<evidence type="ECO:0000313" key="10">
    <source>
        <dbReference type="EMBL" id="OQW50914.1"/>
    </source>
</evidence>
<accession>A0A1W9HUI8</accession>
<feature type="binding site" description="in other chain" evidence="8">
    <location>
        <begin position="10"/>
        <end position="12"/>
    </location>
    <ligand>
        <name>FMN</name>
        <dbReference type="ChEBI" id="CHEBI:58210"/>
        <note>ligand shared between dimeric partners</note>
    </ligand>
</feature>
<evidence type="ECO:0000256" key="2">
    <source>
        <dbReference type="ARBA" id="ARBA00022630"/>
    </source>
</evidence>
<dbReference type="Gene3D" id="3.40.109.10">
    <property type="entry name" value="NADH Oxidase"/>
    <property type="match status" value="1"/>
</dbReference>
<dbReference type="SUPFAM" id="SSF55469">
    <property type="entry name" value="FMN-dependent nitroreductase-like"/>
    <property type="match status" value="1"/>
</dbReference>
<dbReference type="PIRSF" id="PIRSF000232">
    <property type="entry name" value="YdjA"/>
    <property type="match status" value="1"/>
</dbReference>
<keyword evidence="2 7" id="KW-0285">Flavoprotein</keyword>